<evidence type="ECO:0000313" key="1">
    <source>
        <dbReference type="EMBL" id="KAH3681035.1"/>
    </source>
</evidence>
<name>A0A9P8TJJ8_9ASCO</name>
<comment type="caution">
    <text evidence="1">The sequence shown here is derived from an EMBL/GenBank/DDBJ whole genome shotgun (WGS) entry which is preliminary data.</text>
</comment>
<gene>
    <name evidence="1" type="ORF">WICMUC_000016</name>
</gene>
<organism evidence="1 2">
    <name type="scientific">Wickerhamomyces mucosus</name>
    <dbReference type="NCBI Taxonomy" id="1378264"/>
    <lineage>
        <taxon>Eukaryota</taxon>
        <taxon>Fungi</taxon>
        <taxon>Dikarya</taxon>
        <taxon>Ascomycota</taxon>
        <taxon>Saccharomycotina</taxon>
        <taxon>Saccharomycetes</taxon>
        <taxon>Phaffomycetales</taxon>
        <taxon>Wickerhamomycetaceae</taxon>
        <taxon>Wickerhamomyces</taxon>
    </lineage>
</organism>
<dbReference type="AlphaFoldDB" id="A0A9P8TJJ8"/>
<reference evidence="1" key="1">
    <citation type="journal article" date="2021" name="Open Biol.">
        <title>Shared evolutionary footprints suggest mitochondrial oxidative damage underlies multiple complex I losses in fungi.</title>
        <authorList>
            <person name="Schikora-Tamarit M.A."/>
            <person name="Marcet-Houben M."/>
            <person name="Nosek J."/>
            <person name="Gabaldon T."/>
        </authorList>
    </citation>
    <scope>NUCLEOTIDE SEQUENCE</scope>
    <source>
        <strain evidence="1">CBS6341</strain>
    </source>
</reference>
<proteinExistence type="predicted"/>
<sequence length="86" mass="9085">MFDKAIQSPNDDILSAPLALAYALANGDKFSISLTKYNFFSVSLNGNPTATPAGETCLNEAAAGKFNEADNSLTNGHEFNASNKLI</sequence>
<accession>A0A9P8TJJ8</accession>
<evidence type="ECO:0000313" key="2">
    <source>
        <dbReference type="Proteomes" id="UP000769528"/>
    </source>
</evidence>
<protein>
    <submittedName>
        <fullName evidence="1">Uncharacterized protein</fullName>
    </submittedName>
</protein>
<dbReference type="EMBL" id="JAEUBF010000002">
    <property type="protein sequence ID" value="KAH3681035.1"/>
    <property type="molecule type" value="Genomic_DNA"/>
</dbReference>
<keyword evidence="2" id="KW-1185">Reference proteome</keyword>
<reference evidence="1" key="2">
    <citation type="submission" date="2021-01" db="EMBL/GenBank/DDBJ databases">
        <authorList>
            <person name="Schikora-Tamarit M.A."/>
        </authorList>
    </citation>
    <scope>NUCLEOTIDE SEQUENCE</scope>
    <source>
        <strain evidence="1">CBS6341</strain>
    </source>
</reference>
<dbReference type="Proteomes" id="UP000769528">
    <property type="component" value="Unassembled WGS sequence"/>
</dbReference>